<reference evidence="3 4" key="1">
    <citation type="submission" date="2021-02" db="EMBL/GenBank/DDBJ databases">
        <title>Actinophytocola xerophila sp. nov., isolated from soil of cotton cropping field.</title>
        <authorList>
            <person name="Huang R."/>
            <person name="Chen X."/>
            <person name="Ge X."/>
            <person name="Liu W."/>
        </authorList>
    </citation>
    <scope>NUCLEOTIDE SEQUENCE [LARGE SCALE GENOMIC DNA]</scope>
    <source>
        <strain evidence="3 4">S1-96</strain>
    </source>
</reference>
<accession>A0ABT2J736</accession>
<feature type="signal peptide" evidence="1">
    <location>
        <begin position="1"/>
        <end position="25"/>
    </location>
</feature>
<organism evidence="3 4">
    <name type="scientific">Actinophytocola gossypii</name>
    <dbReference type="NCBI Taxonomy" id="2812003"/>
    <lineage>
        <taxon>Bacteria</taxon>
        <taxon>Bacillati</taxon>
        <taxon>Actinomycetota</taxon>
        <taxon>Actinomycetes</taxon>
        <taxon>Pseudonocardiales</taxon>
        <taxon>Pseudonocardiaceae</taxon>
    </lineage>
</organism>
<dbReference type="Proteomes" id="UP001156441">
    <property type="component" value="Unassembled WGS sequence"/>
</dbReference>
<dbReference type="RefSeq" id="WP_260191019.1">
    <property type="nucleotide sequence ID" value="NZ_JAFFZE010000009.1"/>
</dbReference>
<sequence>MKKSVRLLLAAAVTLAAVGTTTAAAASTSASQSPAVSERGLPFDTPWHTEHRTKAFLNAFDERDFGALGRLVDRNARLVLRLPLDGSQDPGPGYVGRDQVVGYFHTVTENMPVTTMVDLRISASADGRSSFVQFDGDFRTADGRPYRNVYIWRMDWRRGKVTSFEEYGNPITYCRTFPGTPGCSA</sequence>
<dbReference type="Pfam" id="PF12680">
    <property type="entry name" value="SnoaL_2"/>
    <property type="match status" value="1"/>
</dbReference>
<dbReference type="SUPFAM" id="SSF54427">
    <property type="entry name" value="NTF2-like"/>
    <property type="match status" value="1"/>
</dbReference>
<evidence type="ECO:0000259" key="2">
    <source>
        <dbReference type="Pfam" id="PF12680"/>
    </source>
</evidence>
<gene>
    <name evidence="3" type="ORF">JT362_11105</name>
</gene>
<evidence type="ECO:0000313" key="3">
    <source>
        <dbReference type="EMBL" id="MCT2583665.1"/>
    </source>
</evidence>
<proteinExistence type="predicted"/>
<feature type="chain" id="PRO_5046546776" evidence="1">
    <location>
        <begin position="26"/>
        <end position="185"/>
    </location>
</feature>
<name>A0ABT2J736_9PSEU</name>
<dbReference type="EMBL" id="JAFFZE010000009">
    <property type="protein sequence ID" value="MCT2583665.1"/>
    <property type="molecule type" value="Genomic_DNA"/>
</dbReference>
<protein>
    <submittedName>
        <fullName evidence="3">Nuclear transport factor 2 family protein</fullName>
    </submittedName>
</protein>
<evidence type="ECO:0000256" key="1">
    <source>
        <dbReference type="SAM" id="SignalP"/>
    </source>
</evidence>
<keyword evidence="1" id="KW-0732">Signal</keyword>
<dbReference type="InterPro" id="IPR032710">
    <property type="entry name" value="NTF2-like_dom_sf"/>
</dbReference>
<keyword evidence="4" id="KW-1185">Reference proteome</keyword>
<feature type="domain" description="SnoaL-like" evidence="2">
    <location>
        <begin position="54"/>
        <end position="163"/>
    </location>
</feature>
<dbReference type="InterPro" id="IPR037401">
    <property type="entry name" value="SnoaL-like"/>
</dbReference>
<comment type="caution">
    <text evidence="3">The sequence shown here is derived from an EMBL/GenBank/DDBJ whole genome shotgun (WGS) entry which is preliminary data.</text>
</comment>
<dbReference type="Gene3D" id="3.10.450.50">
    <property type="match status" value="1"/>
</dbReference>
<evidence type="ECO:0000313" key="4">
    <source>
        <dbReference type="Proteomes" id="UP001156441"/>
    </source>
</evidence>